<reference evidence="1 2" key="1">
    <citation type="submission" date="2018-04" db="EMBL/GenBank/DDBJ databases">
        <title>Genomic Encyclopedia of Archaeal and Bacterial Type Strains, Phase II (KMG-II): from individual species to whole genera.</title>
        <authorList>
            <person name="Goeker M."/>
        </authorList>
    </citation>
    <scope>NUCLEOTIDE SEQUENCE [LARGE SCALE GENOMIC DNA]</scope>
    <source>
        <strain evidence="1 2">DSM 25731</strain>
    </source>
</reference>
<protein>
    <submittedName>
        <fullName evidence="1">Uncharacterized protein</fullName>
    </submittedName>
</protein>
<gene>
    <name evidence="1" type="ORF">C8N46_10995</name>
</gene>
<dbReference type="EMBL" id="QBKT01000009">
    <property type="protein sequence ID" value="PTX59506.1"/>
    <property type="molecule type" value="Genomic_DNA"/>
</dbReference>
<evidence type="ECO:0000313" key="2">
    <source>
        <dbReference type="Proteomes" id="UP000244090"/>
    </source>
</evidence>
<accession>A0A2T6BU07</accession>
<proteinExistence type="predicted"/>
<keyword evidence="2" id="KW-1185">Reference proteome</keyword>
<evidence type="ECO:0000313" key="1">
    <source>
        <dbReference type="EMBL" id="PTX59506.1"/>
    </source>
</evidence>
<dbReference type="OrthoDB" id="1439127at2"/>
<dbReference type="Proteomes" id="UP000244090">
    <property type="component" value="Unassembled WGS sequence"/>
</dbReference>
<comment type="caution">
    <text evidence="1">The sequence shown here is derived from an EMBL/GenBank/DDBJ whole genome shotgun (WGS) entry which is preliminary data.</text>
</comment>
<name>A0A2T6BU07_9FLAO</name>
<organism evidence="1 2">
    <name type="scientific">Kordia periserrulae</name>
    <dbReference type="NCBI Taxonomy" id="701523"/>
    <lineage>
        <taxon>Bacteria</taxon>
        <taxon>Pseudomonadati</taxon>
        <taxon>Bacteroidota</taxon>
        <taxon>Flavobacteriia</taxon>
        <taxon>Flavobacteriales</taxon>
        <taxon>Flavobacteriaceae</taxon>
        <taxon>Kordia</taxon>
    </lineage>
</organism>
<dbReference type="AlphaFoldDB" id="A0A2T6BU07"/>
<sequence>MQHLLTQIPKKKQQAAANVVHQRAVFQLVDNRSQSFNPSGLFQNTAKNTTVQRQVIQFVKTKYGDSGKLARERFKRGGGKRVKGIDFKKWKRGREAQHLIPAQVCRDYGIPKSWANSAVNGMMLPSGRRNTNHLRIKRLDKGKMHHIKGGGSHPNYNKYAFGLAKQHKWRKGKVTRAQFDKLTNTLRKKNRPKRTGKAKGYIDDLR</sequence>
<dbReference type="RefSeq" id="WP_108116194.1">
    <property type="nucleotide sequence ID" value="NZ_QBKT01000009.1"/>
</dbReference>